<dbReference type="Pfam" id="PF01061">
    <property type="entry name" value="ABC2_membrane"/>
    <property type="match status" value="1"/>
</dbReference>
<evidence type="ECO:0000256" key="2">
    <source>
        <dbReference type="ARBA" id="ARBA00022692"/>
    </source>
</evidence>
<evidence type="ECO:0000256" key="3">
    <source>
        <dbReference type="ARBA" id="ARBA00022989"/>
    </source>
</evidence>
<dbReference type="PANTHER" id="PTHR43332">
    <property type="entry name" value="INNER MEMBRANE TRANSPORT PERMEASE YADH-RELATED"/>
    <property type="match status" value="1"/>
</dbReference>
<name>A0A1G2DEB3_9BACT</name>
<organism evidence="7 8">
    <name type="scientific">Candidatus Lloydbacteria bacterium RIFCSPLOWO2_01_FULL_50_20</name>
    <dbReference type="NCBI Taxonomy" id="1798665"/>
    <lineage>
        <taxon>Bacteria</taxon>
        <taxon>Candidatus Lloydiibacteriota</taxon>
    </lineage>
</organism>
<evidence type="ECO:0000259" key="6">
    <source>
        <dbReference type="PROSITE" id="PS51012"/>
    </source>
</evidence>
<dbReference type="STRING" id="1798665.A2942_01750"/>
<protein>
    <recommendedName>
        <fullName evidence="5">Transport permease protein</fullName>
    </recommendedName>
</protein>
<proteinExistence type="inferred from homology"/>
<feature type="transmembrane region" description="Helical" evidence="5">
    <location>
        <begin position="231"/>
        <end position="249"/>
    </location>
</feature>
<reference evidence="7 8" key="1">
    <citation type="journal article" date="2016" name="Nat. Commun.">
        <title>Thousands of microbial genomes shed light on interconnected biogeochemical processes in an aquifer system.</title>
        <authorList>
            <person name="Anantharaman K."/>
            <person name="Brown C.T."/>
            <person name="Hug L.A."/>
            <person name="Sharon I."/>
            <person name="Castelle C.J."/>
            <person name="Probst A.J."/>
            <person name="Thomas B.C."/>
            <person name="Singh A."/>
            <person name="Wilkins M.J."/>
            <person name="Karaoz U."/>
            <person name="Brodie E.L."/>
            <person name="Williams K.H."/>
            <person name="Hubbard S.S."/>
            <person name="Banfield J.F."/>
        </authorList>
    </citation>
    <scope>NUCLEOTIDE SEQUENCE [LARGE SCALE GENOMIC DNA]</scope>
</reference>
<feature type="transmembrane region" description="Helical" evidence="5">
    <location>
        <begin position="29"/>
        <end position="47"/>
    </location>
</feature>
<accession>A0A1G2DEB3</accession>
<dbReference type="InterPro" id="IPR052522">
    <property type="entry name" value="ABC-2_transport_permease"/>
</dbReference>
<evidence type="ECO:0000256" key="4">
    <source>
        <dbReference type="ARBA" id="ARBA00023136"/>
    </source>
</evidence>
<keyword evidence="5" id="KW-1003">Cell membrane</keyword>
<evidence type="ECO:0000256" key="5">
    <source>
        <dbReference type="RuleBase" id="RU361157"/>
    </source>
</evidence>
<keyword evidence="4 5" id="KW-0472">Membrane</keyword>
<dbReference type="PANTHER" id="PTHR43332:SF2">
    <property type="entry name" value="INNER MEMBRANE TRANSPORT PERMEASE YADH"/>
    <property type="match status" value="1"/>
</dbReference>
<dbReference type="GO" id="GO:0043190">
    <property type="term" value="C:ATP-binding cassette (ABC) transporter complex"/>
    <property type="evidence" value="ECO:0007669"/>
    <property type="project" value="InterPro"/>
</dbReference>
<dbReference type="PIRSF" id="PIRSF006648">
    <property type="entry name" value="DrrB"/>
    <property type="match status" value="1"/>
</dbReference>
<keyword evidence="3 5" id="KW-1133">Transmembrane helix</keyword>
<dbReference type="PROSITE" id="PS51012">
    <property type="entry name" value="ABC_TM2"/>
    <property type="match status" value="1"/>
</dbReference>
<feature type="transmembrane region" description="Helical" evidence="5">
    <location>
        <begin position="140"/>
        <end position="165"/>
    </location>
</feature>
<comment type="caution">
    <text evidence="7">The sequence shown here is derived from an EMBL/GenBank/DDBJ whole genome shotgun (WGS) entry which is preliminary data.</text>
</comment>
<dbReference type="NCBIfam" id="NF011648">
    <property type="entry name" value="PRK15066.1"/>
    <property type="match status" value="1"/>
</dbReference>
<dbReference type="Proteomes" id="UP000178534">
    <property type="component" value="Unassembled WGS sequence"/>
</dbReference>
<gene>
    <name evidence="7" type="ORF">A2942_01750</name>
</gene>
<dbReference type="InterPro" id="IPR000412">
    <property type="entry name" value="ABC_2_transport"/>
</dbReference>
<comment type="similarity">
    <text evidence="5">Belongs to the ABC-2 integral membrane protein family.</text>
</comment>
<feature type="transmembrane region" description="Helical" evidence="5">
    <location>
        <begin position="59"/>
        <end position="77"/>
    </location>
</feature>
<dbReference type="AlphaFoldDB" id="A0A1G2DEB3"/>
<keyword evidence="5" id="KW-0813">Transport</keyword>
<sequence>MTGEQLWVAYTTLVRKEVGRFLRVWGQTLVPPVITTTLYFLIFGTFIGTQIKPISGFSYMQFIIPGLVMLTIIMSSFQNTVSSFFGAKFQRAIEEFMVSPTPYWVIILGFVTGALLRALLVGIIVFSISLFFTDITILHLGVVVLFAIMTAILFALAGLANAIFAENFDDISIFPTFVLTPLTYLGGIFYSVNALPAFWHRVSEWNPIFYMINGFRYGFLGISDVSVMKSFIVLTLFCVLFAVADWWLFKTGHGLRS</sequence>
<feature type="transmembrane region" description="Helical" evidence="5">
    <location>
        <begin position="103"/>
        <end position="128"/>
    </location>
</feature>
<evidence type="ECO:0000256" key="1">
    <source>
        <dbReference type="ARBA" id="ARBA00004141"/>
    </source>
</evidence>
<dbReference type="InterPro" id="IPR013525">
    <property type="entry name" value="ABC2_TM"/>
</dbReference>
<dbReference type="PRINTS" id="PR00164">
    <property type="entry name" value="ABC2TRNSPORT"/>
</dbReference>
<feature type="domain" description="ABC transmembrane type-2" evidence="6">
    <location>
        <begin position="23"/>
        <end position="252"/>
    </location>
</feature>
<evidence type="ECO:0000313" key="7">
    <source>
        <dbReference type="EMBL" id="OGZ11984.1"/>
    </source>
</evidence>
<dbReference type="InterPro" id="IPR047817">
    <property type="entry name" value="ABC2_TM_bact-type"/>
</dbReference>
<dbReference type="GO" id="GO:0140359">
    <property type="term" value="F:ABC-type transporter activity"/>
    <property type="evidence" value="ECO:0007669"/>
    <property type="project" value="InterPro"/>
</dbReference>
<dbReference type="EMBL" id="MHLP01000030">
    <property type="protein sequence ID" value="OGZ11984.1"/>
    <property type="molecule type" value="Genomic_DNA"/>
</dbReference>
<keyword evidence="2 5" id="KW-0812">Transmembrane</keyword>
<comment type="subcellular location">
    <subcellularLocation>
        <location evidence="5">Cell membrane</location>
        <topology evidence="5">Multi-pass membrane protein</topology>
    </subcellularLocation>
    <subcellularLocation>
        <location evidence="1">Membrane</location>
        <topology evidence="1">Multi-pass membrane protein</topology>
    </subcellularLocation>
</comment>
<evidence type="ECO:0000313" key="8">
    <source>
        <dbReference type="Proteomes" id="UP000178534"/>
    </source>
</evidence>
<feature type="transmembrane region" description="Helical" evidence="5">
    <location>
        <begin position="171"/>
        <end position="195"/>
    </location>
</feature>